<keyword evidence="1" id="KW-0433">Leucine-rich repeat</keyword>
<name>A0AA86PCK7_9EUKA</name>
<dbReference type="InterPro" id="IPR001611">
    <property type="entry name" value="Leu-rich_rpt"/>
</dbReference>
<dbReference type="Proteomes" id="UP001642409">
    <property type="component" value="Unassembled WGS sequence"/>
</dbReference>
<evidence type="ECO:0000256" key="1">
    <source>
        <dbReference type="ARBA" id="ARBA00022614"/>
    </source>
</evidence>
<evidence type="ECO:0000313" key="3">
    <source>
        <dbReference type="EMBL" id="CAI9936023.1"/>
    </source>
</evidence>
<dbReference type="AlphaFoldDB" id="A0AA86PCK7"/>
<dbReference type="EMBL" id="CAXDID020000328">
    <property type="protein sequence ID" value="CAL6077474.1"/>
    <property type="molecule type" value="Genomic_DNA"/>
</dbReference>
<dbReference type="Gene3D" id="3.80.10.10">
    <property type="entry name" value="Ribonuclease Inhibitor"/>
    <property type="match status" value="1"/>
</dbReference>
<sequence>MSEQNQNILNEEYDAKMTLKYQGKIKDSSLQIGDWRGVDPEVTNIRFLEKFNIKNLNLNIDSKTNIQFKNGAIKELNLCLVHRGRRDEVLKMNVDDLELENLEVLLVLNSPNLQNDQLYNLAKFKKLHTLDVSNNNVDLTHIHKAISLTKLSMYFCYLQNIDKISSLTNLMILNISNNLLQNINSIRYLVSLKELNINSNKQIDITPLKDLNCLIKLDMSRCGLRQLSALKYLINLQILDLSDNSDIIITELQFLKNLTHLNLDQCNIVSIYVLRPLANLEELSMTCNNIVYLDANLNEMKNLKELKVQYNLVSDTSSIYKHQNFDNFIKDGARNINLSYQRYQKDPSEEELQIANQFRNVESPNIQLKEIQNKSIKTTLNNCKQEINVVMNRMCSNHVQFTSNVVHFFQQLNQFGFE</sequence>
<evidence type="ECO:0000313" key="5">
    <source>
        <dbReference type="Proteomes" id="UP001642409"/>
    </source>
</evidence>
<accession>A0AA86PCK7</accession>
<evidence type="ECO:0000256" key="2">
    <source>
        <dbReference type="ARBA" id="ARBA00022737"/>
    </source>
</evidence>
<gene>
    <name evidence="3" type="ORF">HINF_LOCUS23668</name>
    <name evidence="4" type="ORF">HINF_LOCUS58359</name>
</gene>
<dbReference type="PANTHER" id="PTHR46652">
    <property type="entry name" value="LEUCINE-RICH REPEAT AND IQ DOMAIN-CONTAINING PROTEIN 1-RELATED"/>
    <property type="match status" value="1"/>
</dbReference>
<dbReference type="PANTHER" id="PTHR46652:SF3">
    <property type="entry name" value="LEUCINE-RICH REPEAT-CONTAINING PROTEIN 9"/>
    <property type="match status" value="1"/>
</dbReference>
<keyword evidence="2" id="KW-0677">Repeat</keyword>
<dbReference type="InterPro" id="IPR050836">
    <property type="entry name" value="SDS22/Internalin_LRR"/>
</dbReference>
<proteinExistence type="predicted"/>
<protein>
    <submittedName>
        <fullName evidence="3">GTP-binding protein</fullName>
    </submittedName>
    <submittedName>
        <fullName evidence="4">GTP-binding_protein</fullName>
    </submittedName>
</protein>
<reference evidence="4 5" key="2">
    <citation type="submission" date="2024-07" db="EMBL/GenBank/DDBJ databases">
        <authorList>
            <person name="Akdeniz Z."/>
        </authorList>
    </citation>
    <scope>NUCLEOTIDE SEQUENCE [LARGE SCALE GENOMIC DNA]</scope>
</reference>
<comment type="caution">
    <text evidence="3">The sequence shown here is derived from an EMBL/GenBank/DDBJ whole genome shotgun (WGS) entry which is preliminary data.</text>
</comment>
<evidence type="ECO:0000313" key="4">
    <source>
        <dbReference type="EMBL" id="CAL6077474.1"/>
    </source>
</evidence>
<dbReference type="EMBL" id="CATOUU010000630">
    <property type="protein sequence ID" value="CAI9936023.1"/>
    <property type="molecule type" value="Genomic_DNA"/>
</dbReference>
<dbReference type="SUPFAM" id="SSF52058">
    <property type="entry name" value="L domain-like"/>
    <property type="match status" value="1"/>
</dbReference>
<organism evidence="3">
    <name type="scientific">Hexamita inflata</name>
    <dbReference type="NCBI Taxonomy" id="28002"/>
    <lineage>
        <taxon>Eukaryota</taxon>
        <taxon>Metamonada</taxon>
        <taxon>Diplomonadida</taxon>
        <taxon>Hexamitidae</taxon>
        <taxon>Hexamitinae</taxon>
        <taxon>Hexamita</taxon>
    </lineage>
</organism>
<keyword evidence="5" id="KW-1185">Reference proteome</keyword>
<reference evidence="3" key="1">
    <citation type="submission" date="2023-06" db="EMBL/GenBank/DDBJ databases">
        <authorList>
            <person name="Kurt Z."/>
        </authorList>
    </citation>
    <scope>NUCLEOTIDE SEQUENCE</scope>
</reference>
<dbReference type="PROSITE" id="PS51450">
    <property type="entry name" value="LRR"/>
    <property type="match status" value="3"/>
</dbReference>
<dbReference type="InterPro" id="IPR032675">
    <property type="entry name" value="LRR_dom_sf"/>
</dbReference>